<evidence type="ECO:0000259" key="2">
    <source>
        <dbReference type="Pfam" id="PF02517"/>
    </source>
</evidence>
<dbReference type="KEGG" id="cchl:FPL14_17715"/>
<dbReference type="RefSeq" id="WP_182299046.1">
    <property type="nucleotide sequence ID" value="NZ_CP041969.1"/>
</dbReference>
<evidence type="ECO:0000313" key="3">
    <source>
        <dbReference type="EMBL" id="QMV42820.1"/>
    </source>
</evidence>
<feature type="transmembrane region" description="Helical" evidence="1">
    <location>
        <begin position="117"/>
        <end position="136"/>
    </location>
</feature>
<keyword evidence="3" id="KW-0378">Hydrolase</keyword>
<organism evidence="3 4">
    <name type="scientific">Cohnella cholangitidis</name>
    <dbReference type="NCBI Taxonomy" id="2598458"/>
    <lineage>
        <taxon>Bacteria</taxon>
        <taxon>Bacillati</taxon>
        <taxon>Bacillota</taxon>
        <taxon>Bacilli</taxon>
        <taxon>Bacillales</taxon>
        <taxon>Paenibacillaceae</taxon>
        <taxon>Cohnella</taxon>
    </lineage>
</organism>
<feature type="transmembrane region" description="Helical" evidence="1">
    <location>
        <begin position="39"/>
        <end position="60"/>
    </location>
</feature>
<dbReference type="PANTHER" id="PTHR39430">
    <property type="entry name" value="MEMBRANE-ASSOCIATED PROTEASE-RELATED"/>
    <property type="match status" value="1"/>
</dbReference>
<dbReference type="Pfam" id="PF02517">
    <property type="entry name" value="Rce1-like"/>
    <property type="match status" value="1"/>
</dbReference>
<dbReference type="GO" id="GO:0004175">
    <property type="term" value="F:endopeptidase activity"/>
    <property type="evidence" value="ECO:0007669"/>
    <property type="project" value="UniProtKB-ARBA"/>
</dbReference>
<dbReference type="PANTHER" id="PTHR39430:SF1">
    <property type="entry name" value="PROTEASE"/>
    <property type="match status" value="1"/>
</dbReference>
<dbReference type="InterPro" id="IPR003675">
    <property type="entry name" value="Rce1/LyrA-like_dom"/>
</dbReference>
<dbReference type="AlphaFoldDB" id="A0A7G5C0T6"/>
<evidence type="ECO:0000256" key="1">
    <source>
        <dbReference type="SAM" id="Phobius"/>
    </source>
</evidence>
<sequence length="279" mass="30097">MLSFVIVFGIMFFIVAIQMIASADKRDDGSIQTDIGSGDLFAFGMMGAFMVASLAMYAWFERKKGWSLGLKQKRGSVFALHGLIGGILLISLSSVIIWASGGISWEASDWNPELVRSLLYGILLYVCVALSEETFSRGYVQGLIRHHYGPRTAIVVSSLLFTILHGANSGTFDSPYPIVNLILAGVIMAVAREATGGLWWPIGLHLSWNYFQGYVYGFKVSGTDSVPAVLQATDNGPASLTGGSFGAEGSFVSILVLLIGIIGVYYFYTNKKNASSLSL</sequence>
<dbReference type="GO" id="GO:0008237">
    <property type="term" value="F:metallopeptidase activity"/>
    <property type="evidence" value="ECO:0007669"/>
    <property type="project" value="UniProtKB-KW"/>
</dbReference>
<keyword evidence="3" id="KW-0645">Protease</keyword>
<keyword evidence="3" id="KW-0482">Metalloprotease</keyword>
<feature type="transmembrane region" description="Helical" evidence="1">
    <location>
        <begin position="174"/>
        <end position="191"/>
    </location>
</feature>
<reference evidence="3 4" key="1">
    <citation type="submission" date="2019-07" db="EMBL/GenBank/DDBJ databases">
        <authorList>
            <person name="Kim J.K."/>
            <person name="Cheong H.-M."/>
            <person name="Choi Y."/>
            <person name="Hwang K.J."/>
            <person name="Lee S."/>
            <person name="Choi C."/>
        </authorList>
    </citation>
    <scope>NUCLEOTIDE SEQUENCE [LARGE SCALE GENOMIC DNA]</scope>
    <source>
        <strain evidence="3 4">KS 22</strain>
    </source>
</reference>
<keyword evidence="1" id="KW-0812">Transmembrane</keyword>
<protein>
    <submittedName>
        <fullName evidence="3">CPBP family intramembrane metalloprotease</fullName>
    </submittedName>
</protein>
<dbReference type="EMBL" id="CP041969">
    <property type="protein sequence ID" value="QMV42820.1"/>
    <property type="molecule type" value="Genomic_DNA"/>
</dbReference>
<dbReference type="Proteomes" id="UP000515679">
    <property type="component" value="Chromosome"/>
</dbReference>
<accession>A0A7G5C0T6</accession>
<keyword evidence="4" id="KW-1185">Reference proteome</keyword>
<feature type="domain" description="CAAX prenyl protease 2/Lysostaphin resistance protein A-like" evidence="2">
    <location>
        <begin position="117"/>
        <end position="211"/>
    </location>
</feature>
<feature type="transmembrane region" description="Helical" evidence="1">
    <location>
        <begin position="80"/>
        <end position="105"/>
    </location>
</feature>
<gene>
    <name evidence="3" type="ORF">FPL14_17715</name>
</gene>
<evidence type="ECO:0000313" key="4">
    <source>
        <dbReference type="Proteomes" id="UP000515679"/>
    </source>
</evidence>
<keyword evidence="1" id="KW-1133">Transmembrane helix</keyword>
<keyword evidence="1" id="KW-0472">Membrane</keyword>
<feature type="transmembrane region" description="Helical" evidence="1">
    <location>
        <begin position="249"/>
        <end position="268"/>
    </location>
</feature>
<dbReference type="GO" id="GO:0006508">
    <property type="term" value="P:proteolysis"/>
    <property type="evidence" value="ECO:0007669"/>
    <property type="project" value="UniProtKB-KW"/>
</dbReference>
<name>A0A7G5C0T6_9BACL</name>
<proteinExistence type="predicted"/>
<dbReference type="GO" id="GO:0080120">
    <property type="term" value="P:CAAX-box protein maturation"/>
    <property type="evidence" value="ECO:0007669"/>
    <property type="project" value="UniProtKB-ARBA"/>
</dbReference>